<evidence type="ECO:0000313" key="1">
    <source>
        <dbReference type="EMBL" id="BCD83611.1"/>
    </source>
</evidence>
<name>A0ABM7L242_9PSED</name>
<protein>
    <recommendedName>
        <fullName evidence="3">NinB family protein</fullName>
    </recommendedName>
</protein>
<accession>A0ABM7L242</accession>
<dbReference type="InterPro" id="IPR036619">
    <property type="entry name" value="NinB_sf"/>
</dbReference>
<reference evidence="1" key="1">
    <citation type="submission" date="2020-05" db="EMBL/GenBank/DDBJ databases">
        <title>Complete genome sequence of Pseudomonas sp. Sm006.</title>
        <authorList>
            <person name="Takeuchi K."/>
            <person name="Someya N."/>
        </authorList>
    </citation>
    <scope>NUCLEOTIDE SEQUENCE</scope>
    <source>
        <strain evidence="1">Sm006</strain>
    </source>
</reference>
<dbReference type="Gene3D" id="1.10.3790.10">
    <property type="entry name" value="NinB"/>
    <property type="match status" value="1"/>
</dbReference>
<evidence type="ECO:0000313" key="2">
    <source>
        <dbReference type="Proteomes" id="UP001064896"/>
    </source>
</evidence>
<dbReference type="Proteomes" id="UP001064896">
    <property type="component" value="Chromosome"/>
</dbReference>
<gene>
    <name evidence="1" type="ORF">PSm6_00180</name>
</gene>
<proteinExistence type="predicted"/>
<dbReference type="InterPro" id="IPR008711">
    <property type="entry name" value="Recombinase_NinB"/>
</dbReference>
<dbReference type="Pfam" id="PF05772">
    <property type="entry name" value="NinB"/>
    <property type="match status" value="1"/>
</dbReference>
<dbReference type="SUPFAM" id="SSF103370">
    <property type="entry name" value="NinB"/>
    <property type="match status" value="1"/>
</dbReference>
<dbReference type="EMBL" id="AP023081">
    <property type="protein sequence ID" value="BCD83611.1"/>
    <property type="molecule type" value="Genomic_DNA"/>
</dbReference>
<dbReference type="RefSeq" id="WP_265169205.1">
    <property type="nucleotide sequence ID" value="NZ_AP023081.1"/>
</dbReference>
<keyword evidence="2" id="KW-1185">Reference proteome</keyword>
<sequence>MADRVFRIQGAIGLKTAFRAAYDLAQSLMRNEGTGYEIVLRPLKSKRSVDQNKRYWALLRELSAIAWVDGKQYDDQVWHEQFRRWFIGCEETRLPSGEVELHGISTTTLTVQEFTDYMTRIEQWAAEQGWPVMQEAA</sequence>
<evidence type="ECO:0008006" key="3">
    <source>
        <dbReference type="Google" id="ProtNLM"/>
    </source>
</evidence>
<organism evidence="1 2">
    <name type="scientific">Pseudomonas solani</name>
    <dbReference type="NCBI Taxonomy" id="2731552"/>
    <lineage>
        <taxon>Bacteria</taxon>
        <taxon>Pseudomonadati</taxon>
        <taxon>Pseudomonadota</taxon>
        <taxon>Gammaproteobacteria</taxon>
        <taxon>Pseudomonadales</taxon>
        <taxon>Pseudomonadaceae</taxon>
        <taxon>Pseudomonas</taxon>
    </lineage>
</organism>